<dbReference type="GO" id="GO:0016020">
    <property type="term" value="C:membrane"/>
    <property type="evidence" value="ECO:0007669"/>
    <property type="project" value="InterPro"/>
</dbReference>
<dbReference type="SMART" id="SM00306">
    <property type="entry name" value="HintN"/>
    <property type="match status" value="1"/>
</dbReference>
<dbReference type="InterPro" id="IPR006141">
    <property type="entry name" value="Intein_N"/>
</dbReference>
<feature type="compositionally biased region" description="Basic and acidic residues" evidence="2">
    <location>
        <begin position="789"/>
        <end position="799"/>
    </location>
</feature>
<dbReference type="NCBIfam" id="TIGR01443">
    <property type="entry name" value="intein_Cterm"/>
    <property type="match status" value="1"/>
</dbReference>
<dbReference type="PANTHER" id="PTHR23242:SF9">
    <property type="entry name" value="TRANSCRIPTION FACTOR HOXA13"/>
    <property type="match status" value="1"/>
</dbReference>
<feature type="region of interest" description="Disordered" evidence="2">
    <location>
        <begin position="468"/>
        <end position="490"/>
    </location>
</feature>
<feature type="region of interest" description="Disordered" evidence="2">
    <location>
        <begin position="1"/>
        <end position="20"/>
    </location>
</feature>
<dbReference type="GO" id="GO:0016539">
    <property type="term" value="P:intein-mediated protein splicing"/>
    <property type="evidence" value="ECO:0007669"/>
    <property type="project" value="InterPro"/>
</dbReference>
<feature type="domain" description="Methyl-accepting transducer" evidence="3">
    <location>
        <begin position="197"/>
        <end position="465"/>
    </location>
</feature>
<dbReference type="InterPro" id="IPR004089">
    <property type="entry name" value="MCPsignal_dom"/>
</dbReference>
<dbReference type="Pfam" id="PF03752">
    <property type="entry name" value="ALF"/>
    <property type="match status" value="7"/>
</dbReference>
<dbReference type="InterPro" id="IPR005506">
    <property type="entry name" value="DUF312_ALF"/>
</dbReference>
<keyword evidence="1" id="KW-0807">Transducer</keyword>
<evidence type="ECO:0000256" key="1">
    <source>
        <dbReference type="PROSITE-ProRule" id="PRU00284"/>
    </source>
</evidence>
<gene>
    <name evidence="4" type="ORF">FHS38_001740</name>
</gene>
<feature type="region of interest" description="Disordered" evidence="2">
    <location>
        <begin position="385"/>
        <end position="419"/>
    </location>
</feature>
<dbReference type="SUPFAM" id="SSF51294">
    <property type="entry name" value="Hedgehog/intein (Hint) domain"/>
    <property type="match status" value="1"/>
</dbReference>
<dbReference type="InterPro" id="IPR036844">
    <property type="entry name" value="Hint_dom_sf"/>
</dbReference>
<accession>A0A7W7PCI9</accession>
<dbReference type="GO" id="GO:0007165">
    <property type="term" value="P:signal transduction"/>
    <property type="evidence" value="ECO:0007669"/>
    <property type="project" value="UniProtKB-KW"/>
</dbReference>
<evidence type="ECO:0000313" key="5">
    <source>
        <dbReference type="Proteomes" id="UP000556436"/>
    </source>
</evidence>
<sequence length="1268" mass="133541">MDKKTVQDNQVAAAQMSSVGGRALQEAARKALEGSPAELKAFLKDGWKAPLEQDDRVRVAQIINTGGNGVQKAGRAALNGTAEDVRAFLEKGRYAQRDQDERVQVAQILSVGGTEIQTAGRIALEGSPDDVREFLEVGQYVARARDQEQTTIAQLAELAREAGRQAAAQTEAAKDASARAVTASKLAKAAAKKAAAEASAARDDAQEAAGAAGRAASAASQAAAAAQQAIDAARAANNSARIAANAAAQAASAAAGAAQAASRARSSAADAATDAGNASAARKAAEDARTAAKGARLAADAADQASIAASAAGDAAQAASSAGANAGEAADAAEEASGYADQADGFSVEAREAAAAARRQANEATRAANAAEYLARKAATAAGEARDAARSAAEHAEAAAKAADESAEHAGEAAKAADKSTAHAKAAKEAANFASGAVAKAKATYDLARQVETAELLTRTNEGIEEAKDLKAVNDKSQAERTRATQKTKELDAEAQRLASEAATPGADAKSVTDKGRKLALLAMKVRGPWSRAAAEAALGGSDADLTHYIRTAWKEAAQQDDRTLVERLAEESSLEPVRDAAEEALKGDTAQITAFLNSGQYEAGAKDFRVHIAQIMSTGERGVQEAGRAALDSGSMDKIREFITTGQYAARTQDEKVRAAQLFDSGGPELKAEARIALEGPPQLLHVFIQSGQYKAQRKDLLANTHKARVQQLIAEAARTAATAQMNAAEAGKVAAIARKAAAEAKEYARQAQASANDAKNSAAQAAQSAKEAEASAARAAESARTARAAEADAHQAAEDAAMSAADASVSAELAHVSASSAWASANEARASATAAGKDANAATKAANETFAIAVKKLKEETEAKRKAALEAKRRAQNTPGGIARARYRCQILGCEAYENPARWCQHREVLCDIFSKGPAIEAAAKGLWNAEKNLLLIGQIQGCAKHFEPGPCVQLVQDLAFNQKLRALSTAYDELRRLNWGSGCQQCFLAGTKVLKGNGSTQNIEDVKKGDEVLATDPVRGKTAPRKVTRLIVTEDDKHFNELTIATRNGPKKLTATYEHPFWSPSENRWLKASELKPGTSLLSNDKTAVRVEANRSYDQHARTYNLTVEDLHTYYVIAGTTPILVHNSDCKRMVLGIGEHSEKLAKELEGYTFNDPKYRKVIGQVNGIPYAEWMAEVEGVLRNNGKIAISLRGFKGKTPEEQFLNAYKAGGQPGWAATQWEMHQVGKHAYLGNLDWKHVDFYDGNGTKVRFDEPDWQELRKGTKE</sequence>
<dbReference type="InterPro" id="IPR003587">
    <property type="entry name" value="Hint_dom_N"/>
</dbReference>
<dbReference type="PROSITE" id="PS50817">
    <property type="entry name" value="INTEIN_N_TER"/>
    <property type="match status" value="1"/>
</dbReference>
<dbReference type="EMBL" id="JACHJG010000003">
    <property type="protein sequence ID" value="MBB4885711.1"/>
    <property type="molecule type" value="Genomic_DNA"/>
</dbReference>
<feature type="region of interest" description="Disordered" evidence="2">
    <location>
        <begin position="760"/>
        <end position="801"/>
    </location>
</feature>
<evidence type="ECO:0000256" key="2">
    <source>
        <dbReference type="SAM" id="MobiDB-lite"/>
    </source>
</evidence>
<evidence type="ECO:0000259" key="3">
    <source>
        <dbReference type="PROSITE" id="PS50111"/>
    </source>
</evidence>
<protein>
    <recommendedName>
        <fullName evidence="3">Methyl-accepting transducer domain-containing protein</fullName>
    </recommendedName>
</protein>
<dbReference type="InterPro" id="IPR030934">
    <property type="entry name" value="Intein_C"/>
</dbReference>
<feature type="compositionally biased region" description="Low complexity" evidence="2">
    <location>
        <begin position="760"/>
        <end position="788"/>
    </location>
</feature>
<feature type="compositionally biased region" description="Polar residues" evidence="2">
    <location>
        <begin position="7"/>
        <end position="18"/>
    </location>
</feature>
<dbReference type="Gene3D" id="2.170.16.10">
    <property type="entry name" value="Hedgehog/Intein (Hint) domain"/>
    <property type="match status" value="1"/>
</dbReference>
<dbReference type="PROSITE" id="PS50818">
    <property type="entry name" value="INTEIN_C_TER"/>
    <property type="match status" value="1"/>
</dbReference>
<dbReference type="Proteomes" id="UP000556436">
    <property type="component" value="Unassembled WGS sequence"/>
</dbReference>
<organism evidence="4 5">
    <name type="scientific">Streptomyces netropsis</name>
    <name type="common">Streptoverticillium netropsis</name>
    <dbReference type="NCBI Taxonomy" id="55404"/>
    <lineage>
        <taxon>Bacteria</taxon>
        <taxon>Bacillati</taxon>
        <taxon>Actinomycetota</taxon>
        <taxon>Actinomycetes</taxon>
        <taxon>Kitasatosporales</taxon>
        <taxon>Streptomycetaceae</taxon>
        <taxon>Streptomyces</taxon>
    </lineage>
</organism>
<evidence type="ECO:0000313" key="4">
    <source>
        <dbReference type="EMBL" id="MBB4885711.1"/>
    </source>
</evidence>
<dbReference type="CDD" id="cd00081">
    <property type="entry name" value="Hint"/>
    <property type="match status" value="1"/>
</dbReference>
<name>A0A7W7PCI9_STRNE</name>
<reference evidence="4 5" key="1">
    <citation type="submission" date="2020-08" db="EMBL/GenBank/DDBJ databases">
        <title>Genomic Encyclopedia of Type Strains, Phase III (KMG-III): the genomes of soil and plant-associated and newly described type strains.</title>
        <authorList>
            <person name="Whitman W."/>
        </authorList>
    </citation>
    <scope>NUCLEOTIDE SEQUENCE [LARGE SCALE GENOMIC DNA]</scope>
    <source>
        <strain evidence="4 5">CECT 3265</strain>
    </source>
</reference>
<dbReference type="Pfam" id="PF07591">
    <property type="entry name" value="PT-HINT"/>
    <property type="match status" value="1"/>
</dbReference>
<comment type="caution">
    <text evidence="4">The sequence shown here is derived from an EMBL/GenBank/DDBJ whole genome shotgun (WGS) entry which is preliminary data.</text>
</comment>
<keyword evidence="5" id="KW-1185">Reference proteome</keyword>
<dbReference type="PROSITE" id="PS50111">
    <property type="entry name" value="CHEMOTAXIS_TRANSDUC_2"/>
    <property type="match status" value="1"/>
</dbReference>
<dbReference type="AlphaFoldDB" id="A0A7W7PCI9"/>
<proteinExistence type="predicted"/>
<dbReference type="PANTHER" id="PTHR23242">
    <property type="entry name" value="TRANSCRIPTION FACTOR HOXA13"/>
    <property type="match status" value="1"/>
</dbReference>